<dbReference type="GO" id="GO:0032008">
    <property type="term" value="P:positive regulation of TOR signaling"/>
    <property type="evidence" value="ECO:0007669"/>
    <property type="project" value="InterPro"/>
</dbReference>
<dbReference type="Pfam" id="PF03259">
    <property type="entry name" value="Robl_LC7"/>
    <property type="match status" value="1"/>
</dbReference>
<dbReference type="Proteomes" id="UP000008632">
    <property type="component" value="Chromosome"/>
</dbReference>
<dbReference type="GO" id="GO:0005085">
    <property type="term" value="F:guanyl-nucleotide exchange factor activity"/>
    <property type="evidence" value="ECO:0007669"/>
    <property type="project" value="InterPro"/>
</dbReference>
<dbReference type="AlphaFoldDB" id="E6WUI0"/>
<evidence type="ECO:0000259" key="1">
    <source>
        <dbReference type="SMART" id="SM00960"/>
    </source>
</evidence>
<dbReference type="InterPro" id="IPR004942">
    <property type="entry name" value="Roadblock/LAMTOR2_dom"/>
</dbReference>
<dbReference type="STRING" id="743721.Psesu_2129"/>
<dbReference type="KEGG" id="psu:Psesu_2129"/>
<keyword evidence="3" id="KW-1185">Reference proteome</keyword>
<dbReference type="eggNOG" id="COG2018">
    <property type="taxonomic scope" value="Bacteria"/>
</dbReference>
<dbReference type="HOGENOM" id="CLU_118613_1_2_6"/>
<organism evidence="2 3">
    <name type="scientific">Pseudoxanthomonas suwonensis (strain 11-1)</name>
    <dbReference type="NCBI Taxonomy" id="743721"/>
    <lineage>
        <taxon>Bacteria</taxon>
        <taxon>Pseudomonadati</taxon>
        <taxon>Pseudomonadota</taxon>
        <taxon>Gammaproteobacteria</taxon>
        <taxon>Lysobacterales</taxon>
        <taxon>Lysobacteraceae</taxon>
        <taxon>Pseudoxanthomonas</taxon>
    </lineage>
</organism>
<sequence>MARDAIRAMNAIPLHHNPRAAQIRQTLEDLNGSSADIEASALVSIDGLLIDAAMPQGMDEDRIGAMSAALLSLGERTARELGRGRLERVLVQGEHGYVIMTAAGEEAVLTVLTRAEVKLGLAFLDIKRAAQVLGRIV</sequence>
<accession>E6WUI0</accession>
<dbReference type="SMART" id="SM00960">
    <property type="entry name" value="Robl_LC7"/>
    <property type="match status" value="1"/>
</dbReference>
<dbReference type="GO" id="GO:0060090">
    <property type="term" value="F:molecular adaptor activity"/>
    <property type="evidence" value="ECO:0007669"/>
    <property type="project" value="InterPro"/>
</dbReference>
<dbReference type="PANTHER" id="PTHR13323">
    <property type="entry name" value="LATE ENDOSOMAL/LYSOSOMAL MP1 INTERACTING PROTEIN"/>
    <property type="match status" value="1"/>
</dbReference>
<dbReference type="Gene3D" id="3.30.450.30">
    <property type="entry name" value="Dynein light chain 2a, cytoplasmic"/>
    <property type="match status" value="1"/>
</dbReference>
<proteinExistence type="predicted"/>
<reference evidence="2 3" key="1">
    <citation type="submission" date="2011-01" db="EMBL/GenBank/DDBJ databases">
        <title>Complete sequence of Pseudoxanthomonas suwonensis 11-1.</title>
        <authorList>
            <consortium name="US DOE Joint Genome Institute"/>
            <person name="Lucas S."/>
            <person name="Copeland A."/>
            <person name="Lapidus A."/>
            <person name="Cheng J.-F."/>
            <person name="Goodwin L."/>
            <person name="Pitluck S."/>
            <person name="Teshima H."/>
            <person name="Detter J.C."/>
            <person name="Han C."/>
            <person name="Tapia R."/>
            <person name="Land M."/>
            <person name="Hauser L."/>
            <person name="Kyrpides N."/>
            <person name="Ivanova N."/>
            <person name="Ovchinnikova G."/>
            <person name="Siebers A.K."/>
            <person name="Allgaier M."/>
            <person name="Thelen M.P."/>
            <person name="Hugenholtz P."/>
            <person name="Gladden J."/>
            <person name="Woyke T."/>
        </authorList>
    </citation>
    <scope>NUCLEOTIDE SEQUENCE [LARGE SCALE GENOMIC DNA]</scope>
    <source>
        <strain evidence="3">11-1</strain>
    </source>
</reference>
<gene>
    <name evidence="2" type="ordered locus">Psesu_2129</name>
</gene>
<dbReference type="InterPro" id="IPR037587">
    <property type="entry name" value="LAMTOR2-like"/>
</dbReference>
<dbReference type="EMBL" id="CP002446">
    <property type="protein sequence ID" value="ADV27964.1"/>
    <property type="molecule type" value="Genomic_DNA"/>
</dbReference>
<evidence type="ECO:0000313" key="2">
    <source>
        <dbReference type="EMBL" id="ADV27964.1"/>
    </source>
</evidence>
<evidence type="ECO:0000313" key="3">
    <source>
        <dbReference type="Proteomes" id="UP000008632"/>
    </source>
</evidence>
<name>E6WUI0_PSEUU</name>
<feature type="domain" description="Roadblock/LAMTOR2" evidence="1">
    <location>
        <begin position="23"/>
        <end position="113"/>
    </location>
</feature>
<dbReference type="SUPFAM" id="SSF103196">
    <property type="entry name" value="Roadblock/LC7 domain"/>
    <property type="match status" value="1"/>
</dbReference>
<protein>
    <submittedName>
        <fullName evidence="2">Roadblock/LC7 family protein</fullName>
    </submittedName>
</protein>